<dbReference type="InterPro" id="IPR018649">
    <property type="entry name" value="SHOCT"/>
</dbReference>
<dbReference type="Pfam" id="PF09851">
    <property type="entry name" value="SHOCT"/>
    <property type="match status" value="1"/>
</dbReference>
<keyword evidence="1" id="KW-1133">Transmembrane helix</keyword>
<sequence>MDTDRLTKLAELHQQGHITEAEYETQKRQLLNARRLRPRWQRWGWKILAALFLLWLILPRGEAGFPTCDASTTRELVRQAIEQGPNARLMNMKLLSLDEVEQLSYDARTNERYCMAIATLNAGERGINWRLYQRGGNLFVKVNGL</sequence>
<accession>A0A6L3SU83</accession>
<evidence type="ECO:0000256" key="1">
    <source>
        <dbReference type="SAM" id="Phobius"/>
    </source>
</evidence>
<comment type="caution">
    <text evidence="3">The sequence shown here is derived from an EMBL/GenBank/DDBJ whole genome shotgun (WGS) entry which is preliminary data.</text>
</comment>
<reference evidence="3 4" key="1">
    <citation type="submission" date="2019-09" db="EMBL/GenBank/DDBJ databases">
        <title>YIM 48816 draft genome.</title>
        <authorList>
            <person name="Jiang L."/>
        </authorList>
    </citation>
    <scope>NUCLEOTIDE SEQUENCE [LARGE SCALE GENOMIC DNA]</scope>
    <source>
        <strain evidence="3 4">YIM 48816</strain>
    </source>
</reference>
<evidence type="ECO:0000313" key="4">
    <source>
        <dbReference type="Proteomes" id="UP000474159"/>
    </source>
</evidence>
<protein>
    <submittedName>
        <fullName evidence="3">SHOCT domain-containing protein</fullName>
    </submittedName>
</protein>
<gene>
    <name evidence="3" type="ORF">F6X53_20075</name>
</gene>
<organism evidence="3 4">
    <name type="scientific">Methylobacterium soli</name>
    <dbReference type="NCBI Taxonomy" id="553447"/>
    <lineage>
        <taxon>Bacteria</taxon>
        <taxon>Pseudomonadati</taxon>
        <taxon>Pseudomonadota</taxon>
        <taxon>Alphaproteobacteria</taxon>
        <taxon>Hyphomicrobiales</taxon>
        <taxon>Methylobacteriaceae</taxon>
        <taxon>Methylobacterium</taxon>
    </lineage>
</organism>
<proteinExistence type="predicted"/>
<feature type="domain" description="SHOCT" evidence="2">
    <location>
        <begin position="4"/>
        <end position="31"/>
    </location>
</feature>
<dbReference type="Proteomes" id="UP000474159">
    <property type="component" value="Unassembled WGS sequence"/>
</dbReference>
<keyword evidence="1" id="KW-0472">Membrane</keyword>
<dbReference type="RefSeq" id="WP_151001967.1">
    <property type="nucleotide sequence ID" value="NZ_BPQY01000111.1"/>
</dbReference>
<evidence type="ECO:0000313" key="3">
    <source>
        <dbReference type="EMBL" id="KAB1077180.1"/>
    </source>
</evidence>
<name>A0A6L3SU83_9HYPH</name>
<dbReference type="EMBL" id="VZZK01000023">
    <property type="protein sequence ID" value="KAB1077180.1"/>
    <property type="molecule type" value="Genomic_DNA"/>
</dbReference>
<keyword evidence="1" id="KW-0812">Transmembrane</keyword>
<dbReference type="AlphaFoldDB" id="A0A6L3SU83"/>
<dbReference type="OrthoDB" id="7996855at2"/>
<keyword evidence="4" id="KW-1185">Reference proteome</keyword>
<feature type="transmembrane region" description="Helical" evidence="1">
    <location>
        <begin position="43"/>
        <end position="58"/>
    </location>
</feature>
<evidence type="ECO:0000259" key="2">
    <source>
        <dbReference type="Pfam" id="PF09851"/>
    </source>
</evidence>